<comment type="caution">
    <text evidence="3">The sequence shown here is derived from an EMBL/GenBank/DDBJ whole genome shotgun (WGS) entry which is preliminary data.</text>
</comment>
<dbReference type="SUPFAM" id="SSF57362">
    <property type="entry name" value="BPTI-like"/>
    <property type="match status" value="1"/>
</dbReference>
<dbReference type="GO" id="GO:0004867">
    <property type="term" value="F:serine-type endopeptidase inhibitor activity"/>
    <property type="evidence" value="ECO:0007669"/>
    <property type="project" value="InterPro"/>
</dbReference>
<dbReference type="InterPro" id="IPR002223">
    <property type="entry name" value="Kunitz_BPTI"/>
</dbReference>
<dbReference type="AlphaFoldDB" id="A0AAN5D9E4"/>
<evidence type="ECO:0000256" key="1">
    <source>
        <dbReference type="SAM" id="MobiDB-lite"/>
    </source>
</evidence>
<dbReference type="EMBL" id="BTRK01000006">
    <property type="protein sequence ID" value="GMR59211.1"/>
    <property type="molecule type" value="Genomic_DNA"/>
</dbReference>
<feature type="region of interest" description="Disordered" evidence="1">
    <location>
        <begin position="159"/>
        <end position="195"/>
    </location>
</feature>
<evidence type="ECO:0000259" key="2">
    <source>
        <dbReference type="PROSITE" id="PS50279"/>
    </source>
</evidence>
<accession>A0AAN5D9E4</accession>
<sequence>EDFVSNADFVSVSTSQCTPHSCDFPRQICQRPANKFRDESANECKSIPEKCVTAANGGPLPPPVKNAFSLVTMRPTVKEDREEENEKVNLSELCDMDAPTGRFCGFARKWTYNRDTGHCDQFWFPGCKTRDTNANLFDKQAVCEELALLCRGMEVSTVSPSTKGFSPITLAPLPSTRPSRLYPPPSHPSPPSPPIIPSGGGIFGQPSGSGEFGNNIVSLIAQGFMGGRGGGAPHPSQSSNSNGAQALNLLSQFTNFEFGNLPDLLG</sequence>
<dbReference type="Pfam" id="PF00014">
    <property type="entry name" value="Kunitz_BPTI"/>
    <property type="match status" value="1"/>
</dbReference>
<dbReference type="Proteomes" id="UP001328107">
    <property type="component" value="Unassembled WGS sequence"/>
</dbReference>
<dbReference type="InterPro" id="IPR036880">
    <property type="entry name" value="Kunitz_BPTI_sf"/>
</dbReference>
<feature type="non-terminal residue" evidence="3">
    <location>
        <position position="1"/>
    </location>
</feature>
<evidence type="ECO:0000313" key="4">
    <source>
        <dbReference type="Proteomes" id="UP001328107"/>
    </source>
</evidence>
<feature type="compositionally biased region" description="Pro residues" evidence="1">
    <location>
        <begin position="181"/>
        <end position="195"/>
    </location>
</feature>
<reference evidence="4" key="1">
    <citation type="submission" date="2022-10" db="EMBL/GenBank/DDBJ databases">
        <title>Genome assembly of Pristionchus species.</title>
        <authorList>
            <person name="Yoshida K."/>
            <person name="Sommer R.J."/>
        </authorList>
    </citation>
    <scope>NUCLEOTIDE SEQUENCE [LARGE SCALE GENOMIC DNA]</scope>
    <source>
        <strain evidence="4">RS5460</strain>
    </source>
</reference>
<protein>
    <recommendedName>
        <fullName evidence="2">BPTI/Kunitz inhibitor domain-containing protein</fullName>
    </recommendedName>
</protein>
<proteinExistence type="predicted"/>
<keyword evidence="4" id="KW-1185">Reference proteome</keyword>
<dbReference type="PROSITE" id="PS50279">
    <property type="entry name" value="BPTI_KUNITZ_2"/>
    <property type="match status" value="1"/>
</dbReference>
<evidence type="ECO:0000313" key="3">
    <source>
        <dbReference type="EMBL" id="GMR59211.1"/>
    </source>
</evidence>
<dbReference type="Gene3D" id="4.10.410.10">
    <property type="entry name" value="Pancreatic trypsin inhibitor Kunitz domain"/>
    <property type="match status" value="1"/>
</dbReference>
<organism evidence="3 4">
    <name type="scientific">Pristionchus mayeri</name>
    <dbReference type="NCBI Taxonomy" id="1317129"/>
    <lineage>
        <taxon>Eukaryota</taxon>
        <taxon>Metazoa</taxon>
        <taxon>Ecdysozoa</taxon>
        <taxon>Nematoda</taxon>
        <taxon>Chromadorea</taxon>
        <taxon>Rhabditida</taxon>
        <taxon>Rhabditina</taxon>
        <taxon>Diplogasteromorpha</taxon>
        <taxon>Diplogasteroidea</taxon>
        <taxon>Neodiplogasteridae</taxon>
        <taxon>Pristionchus</taxon>
    </lineage>
</organism>
<gene>
    <name evidence="3" type="ORF">PMAYCL1PPCAC_29406</name>
</gene>
<feature type="domain" description="BPTI/Kunitz inhibitor" evidence="2">
    <location>
        <begin position="94"/>
        <end position="147"/>
    </location>
</feature>
<dbReference type="SMART" id="SM00131">
    <property type="entry name" value="KU"/>
    <property type="match status" value="1"/>
</dbReference>
<name>A0AAN5D9E4_9BILA</name>